<dbReference type="InterPro" id="IPR010502">
    <property type="entry name" value="Carb-bd_dom_fam9"/>
</dbReference>
<dbReference type="CDD" id="cd09620">
    <property type="entry name" value="CBM9_like_3"/>
    <property type="match status" value="1"/>
</dbReference>
<dbReference type="AlphaFoldDB" id="A0A644XH77"/>
<feature type="domain" description="Carbohydrate-binding" evidence="1">
    <location>
        <begin position="50"/>
        <end position="205"/>
    </location>
</feature>
<dbReference type="GO" id="GO:0004553">
    <property type="term" value="F:hydrolase activity, hydrolyzing O-glycosyl compounds"/>
    <property type="evidence" value="ECO:0007669"/>
    <property type="project" value="InterPro"/>
</dbReference>
<proteinExistence type="predicted"/>
<sequence>MAERPLYRIRTIRPGEPHAGEEFIISHSRPEGAPAPETRGQVVYLPDEGLEVSMWCREEHPRAVYHNPNDPVYTDSCMEAFLNCFPDAPEYGYIGLEMNFNGASHCSFGTGRHTRKYVVERGLAHPEVLVDRIELEQASWWRVTCLLRQPLLEALYERDCAFLPGHNMRGNFYKCGDHTAQPHWGSWAPVERVDFHVPNLFGDIEVI</sequence>
<dbReference type="Pfam" id="PF16011">
    <property type="entry name" value="CBM9_2"/>
    <property type="match status" value="1"/>
</dbReference>
<protein>
    <recommendedName>
        <fullName evidence="1">Carbohydrate-binding domain-containing protein</fullName>
    </recommendedName>
</protein>
<dbReference type="EMBL" id="VSSQ01002391">
    <property type="protein sequence ID" value="MPM15131.1"/>
    <property type="molecule type" value="Genomic_DNA"/>
</dbReference>
<accession>A0A644XH77</accession>
<dbReference type="GO" id="GO:0016052">
    <property type="term" value="P:carbohydrate catabolic process"/>
    <property type="evidence" value="ECO:0007669"/>
    <property type="project" value="InterPro"/>
</dbReference>
<dbReference type="Gene3D" id="2.60.40.1190">
    <property type="match status" value="1"/>
</dbReference>
<evidence type="ECO:0000259" key="1">
    <source>
        <dbReference type="Pfam" id="PF16011"/>
    </source>
</evidence>
<evidence type="ECO:0000313" key="2">
    <source>
        <dbReference type="EMBL" id="MPM15131.1"/>
    </source>
</evidence>
<dbReference type="GO" id="GO:0030246">
    <property type="term" value="F:carbohydrate binding"/>
    <property type="evidence" value="ECO:0007669"/>
    <property type="project" value="InterPro"/>
</dbReference>
<gene>
    <name evidence="2" type="ORF">SDC9_61497</name>
</gene>
<reference evidence="2" key="1">
    <citation type="submission" date="2019-08" db="EMBL/GenBank/DDBJ databases">
        <authorList>
            <person name="Kucharzyk K."/>
            <person name="Murdoch R.W."/>
            <person name="Higgins S."/>
            <person name="Loffler F."/>
        </authorList>
    </citation>
    <scope>NUCLEOTIDE SEQUENCE</scope>
</reference>
<organism evidence="2">
    <name type="scientific">bioreactor metagenome</name>
    <dbReference type="NCBI Taxonomy" id="1076179"/>
    <lineage>
        <taxon>unclassified sequences</taxon>
        <taxon>metagenomes</taxon>
        <taxon>ecological metagenomes</taxon>
    </lineage>
</organism>
<name>A0A644XH77_9ZZZZ</name>
<comment type="caution">
    <text evidence="2">The sequence shown here is derived from an EMBL/GenBank/DDBJ whole genome shotgun (WGS) entry which is preliminary data.</text>
</comment>